<comment type="caution">
    <text evidence="2">The sequence shown here is derived from an EMBL/GenBank/DDBJ whole genome shotgun (WGS) entry which is preliminary data.</text>
</comment>
<dbReference type="GO" id="GO:0008933">
    <property type="term" value="F:peptidoglycan lytic transglycosylase activity"/>
    <property type="evidence" value="ECO:0007669"/>
    <property type="project" value="TreeGrafter"/>
</dbReference>
<dbReference type="InterPro" id="IPR031304">
    <property type="entry name" value="SLT_2"/>
</dbReference>
<sequence length="63" mass="6827">MGIRRLDGQAFPADITSATLVLPGGATSYAFLVYANYQVLLKWNRSNYFALTVGQFADKLGGP</sequence>
<dbReference type="Pfam" id="PF13406">
    <property type="entry name" value="SLT_2"/>
    <property type="match status" value="1"/>
</dbReference>
<organism evidence="2 3">
    <name type="scientific">Tectimicrobiota bacterium</name>
    <dbReference type="NCBI Taxonomy" id="2528274"/>
    <lineage>
        <taxon>Bacteria</taxon>
        <taxon>Pseudomonadati</taxon>
        <taxon>Nitrospinota/Tectimicrobiota group</taxon>
        <taxon>Candidatus Tectimicrobiota</taxon>
    </lineage>
</organism>
<evidence type="ECO:0000313" key="3">
    <source>
        <dbReference type="Proteomes" id="UP000712673"/>
    </source>
</evidence>
<feature type="domain" description="Transglycosylase SLT" evidence="1">
    <location>
        <begin position="1"/>
        <end position="58"/>
    </location>
</feature>
<evidence type="ECO:0000313" key="2">
    <source>
        <dbReference type="EMBL" id="MBM3224998.1"/>
    </source>
</evidence>
<dbReference type="InterPro" id="IPR043426">
    <property type="entry name" value="MltB-like"/>
</dbReference>
<reference evidence="2" key="1">
    <citation type="submission" date="2019-03" db="EMBL/GenBank/DDBJ databases">
        <title>Lake Tanganyika Metagenome-Assembled Genomes (MAGs).</title>
        <authorList>
            <person name="Tran P."/>
        </authorList>
    </citation>
    <scope>NUCLEOTIDE SEQUENCE</scope>
    <source>
        <strain evidence="2">K_DeepCast_65m_m2_066</strain>
    </source>
</reference>
<accession>A0A938B4S0</accession>
<gene>
    <name evidence="2" type="ORF">FJZ47_14505</name>
</gene>
<dbReference type="Gene3D" id="1.10.530.10">
    <property type="match status" value="1"/>
</dbReference>
<protein>
    <recommendedName>
        <fullName evidence="1">Transglycosylase SLT domain-containing protein</fullName>
    </recommendedName>
</protein>
<evidence type="ECO:0000259" key="1">
    <source>
        <dbReference type="Pfam" id="PF13406"/>
    </source>
</evidence>
<dbReference type="SUPFAM" id="SSF53955">
    <property type="entry name" value="Lysozyme-like"/>
    <property type="match status" value="1"/>
</dbReference>
<dbReference type="GO" id="GO:0009253">
    <property type="term" value="P:peptidoglycan catabolic process"/>
    <property type="evidence" value="ECO:0007669"/>
    <property type="project" value="TreeGrafter"/>
</dbReference>
<dbReference type="InterPro" id="IPR023346">
    <property type="entry name" value="Lysozyme-like_dom_sf"/>
</dbReference>
<dbReference type="Proteomes" id="UP000712673">
    <property type="component" value="Unassembled WGS sequence"/>
</dbReference>
<dbReference type="EMBL" id="VGLS01000454">
    <property type="protein sequence ID" value="MBM3224998.1"/>
    <property type="molecule type" value="Genomic_DNA"/>
</dbReference>
<name>A0A938B4S0_UNCTE</name>
<dbReference type="PANTHER" id="PTHR30163:SF8">
    <property type="entry name" value="LYTIC MUREIN TRANSGLYCOSYLASE"/>
    <property type="match status" value="1"/>
</dbReference>
<dbReference type="PANTHER" id="PTHR30163">
    <property type="entry name" value="MEMBRANE-BOUND LYTIC MUREIN TRANSGLYCOSYLASE B"/>
    <property type="match status" value="1"/>
</dbReference>
<proteinExistence type="predicted"/>
<dbReference type="AlphaFoldDB" id="A0A938B4S0"/>